<protein>
    <submittedName>
        <fullName evidence="2">Dihydropyrimidinase</fullName>
        <ecNumber evidence="2">3.5.2.2</ecNumber>
    </submittedName>
</protein>
<gene>
    <name evidence="2" type="ORF">SSE37_13296</name>
</gene>
<sequence length="79" mass="8589">MNRLSLSLIGCIVLLAMATFGADPLPADTIKVKPVDFDLPLGIAEGLPDGIPLSEVFVTDDLCFYYRQDGKFHFLNCVG</sequence>
<evidence type="ECO:0000256" key="1">
    <source>
        <dbReference type="SAM" id="SignalP"/>
    </source>
</evidence>
<dbReference type="OrthoDB" id="9804333at2"/>
<reference evidence="2 3" key="1">
    <citation type="submission" date="2006-06" db="EMBL/GenBank/DDBJ databases">
        <authorList>
            <person name="Moran M.A."/>
            <person name="Ferriera S."/>
            <person name="Johnson J."/>
            <person name="Kravitz S."/>
            <person name="Beeson K."/>
            <person name="Sutton G."/>
            <person name="Rogers Y.-H."/>
            <person name="Friedman R."/>
            <person name="Frazier M."/>
            <person name="Venter J.C."/>
        </authorList>
    </citation>
    <scope>NUCLEOTIDE SEQUENCE [LARGE SCALE GENOMIC DNA]</scope>
    <source>
        <strain evidence="2 3">E-37</strain>
    </source>
</reference>
<dbReference type="EMBL" id="AAYA01000011">
    <property type="protein sequence ID" value="EBA07175.1"/>
    <property type="molecule type" value="Genomic_DNA"/>
</dbReference>
<organism evidence="2 3">
    <name type="scientific">Sagittula stellata (strain ATCC 700073 / DSM 11524 / E-37)</name>
    <dbReference type="NCBI Taxonomy" id="388399"/>
    <lineage>
        <taxon>Bacteria</taxon>
        <taxon>Pseudomonadati</taxon>
        <taxon>Pseudomonadota</taxon>
        <taxon>Alphaproteobacteria</taxon>
        <taxon>Rhodobacterales</taxon>
        <taxon>Roseobacteraceae</taxon>
        <taxon>Sagittula</taxon>
    </lineage>
</organism>
<evidence type="ECO:0000313" key="2">
    <source>
        <dbReference type="EMBL" id="EBA07175.1"/>
    </source>
</evidence>
<keyword evidence="3" id="KW-1185">Reference proteome</keyword>
<dbReference type="EC" id="3.5.2.2" evidence="2"/>
<dbReference type="RefSeq" id="WP_005861402.1">
    <property type="nucleotide sequence ID" value="NZ_AAYA01000011.1"/>
</dbReference>
<evidence type="ECO:0000313" key="3">
    <source>
        <dbReference type="Proteomes" id="UP000005713"/>
    </source>
</evidence>
<dbReference type="GO" id="GO:0004157">
    <property type="term" value="F:dihydropyrimidinase activity"/>
    <property type="evidence" value="ECO:0007669"/>
    <property type="project" value="UniProtKB-EC"/>
</dbReference>
<comment type="caution">
    <text evidence="2">The sequence shown here is derived from an EMBL/GenBank/DDBJ whole genome shotgun (WGS) entry which is preliminary data.</text>
</comment>
<accession>A3K748</accession>
<feature type="signal peptide" evidence="1">
    <location>
        <begin position="1"/>
        <end position="21"/>
    </location>
</feature>
<feature type="chain" id="PRO_5002655075" evidence="1">
    <location>
        <begin position="22"/>
        <end position="79"/>
    </location>
</feature>
<keyword evidence="2" id="KW-0378">Hydrolase</keyword>
<name>A3K748_SAGS3</name>
<proteinExistence type="predicted"/>
<dbReference type="Proteomes" id="UP000005713">
    <property type="component" value="Unassembled WGS sequence"/>
</dbReference>
<dbReference type="AlphaFoldDB" id="A3K748"/>
<keyword evidence="1" id="KW-0732">Signal</keyword>